<comment type="similarity">
    <text evidence="1 2">Belongs to the anti-sigma-factor antagonist family.</text>
</comment>
<evidence type="ECO:0000313" key="5">
    <source>
        <dbReference type="EMBL" id="GAA4677950.1"/>
    </source>
</evidence>
<reference evidence="6" key="1">
    <citation type="journal article" date="2019" name="Int. J. Syst. Evol. Microbiol.">
        <title>The Global Catalogue of Microorganisms (GCM) 10K type strain sequencing project: providing services to taxonomists for standard genome sequencing and annotation.</title>
        <authorList>
            <consortium name="The Broad Institute Genomics Platform"/>
            <consortium name="The Broad Institute Genome Sequencing Center for Infectious Disease"/>
            <person name="Wu L."/>
            <person name="Ma J."/>
        </authorList>
    </citation>
    <scope>NUCLEOTIDE SEQUENCE [LARGE SCALE GENOMIC DNA]</scope>
    <source>
        <strain evidence="6">JCM 18055</strain>
    </source>
</reference>
<dbReference type="SUPFAM" id="SSF52091">
    <property type="entry name" value="SpoIIaa-like"/>
    <property type="match status" value="1"/>
</dbReference>
<evidence type="ECO:0000313" key="6">
    <source>
        <dbReference type="Proteomes" id="UP001500325"/>
    </source>
</evidence>
<dbReference type="PROSITE" id="PS50801">
    <property type="entry name" value="STAS"/>
    <property type="match status" value="1"/>
</dbReference>
<feature type="domain" description="STAS" evidence="4">
    <location>
        <begin position="55"/>
        <end position="139"/>
    </location>
</feature>
<evidence type="ECO:0000259" key="4">
    <source>
        <dbReference type="PROSITE" id="PS50801"/>
    </source>
</evidence>
<sequence>MSDPSDTERDGPGGVAPGRSARSRRPRRRSLIPDMTNPRADGRLRLEIDVGERTVVRLVGELDTTDAHSIRKLLTAYIRAGTTIAADLSAVTYVGSGGLAVLVDLHGLARRQGSRLVVLTGADGPVRRALEVAGLGETLDIGPAPGDGRCPARGPGGVDHDRGERSGRS</sequence>
<comment type="caution">
    <text evidence="5">The sequence shown here is derived from an EMBL/GenBank/DDBJ whole genome shotgun (WGS) entry which is preliminary data.</text>
</comment>
<dbReference type="EMBL" id="BAABIC010000002">
    <property type="protein sequence ID" value="GAA4677950.1"/>
    <property type="molecule type" value="Genomic_DNA"/>
</dbReference>
<proteinExistence type="inferred from homology"/>
<feature type="compositionally biased region" description="Basic residues" evidence="3">
    <location>
        <begin position="21"/>
        <end position="30"/>
    </location>
</feature>
<dbReference type="Gene3D" id="3.30.750.24">
    <property type="entry name" value="STAS domain"/>
    <property type="match status" value="1"/>
</dbReference>
<dbReference type="InterPro" id="IPR036513">
    <property type="entry name" value="STAS_dom_sf"/>
</dbReference>
<feature type="region of interest" description="Disordered" evidence="3">
    <location>
        <begin position="1"/>
        <end position="38"/>
    </location>
</feature>
<evidence type="ECO:0000256" key="3">
    <source>
        <dbReference type="SAM" id="MobiDB-lite"/>
    </source>
</evidence>
<dbReference type="Proteomes" id="UP001500325">
    <property type="component" value="Unassembled WGS sequence"/>
</dbReference>
<name>A0ABP8W2I3_9PSEU</name>
<feature type="compositionally biased region" description="Basic and acidic residues" evidence="3">
    <location>
        <begin position="158"/>
        <end position="169"/>
    </location>
</feature>
<dbReference type="InterPro" id="IPR003658">
    <property type="entry name" value="Anti-sigma_ant"/>
</dbReference>
<keyword evidence="6" id="KW-1185">Reference proteome</keyword>
<dbReference type="CDD" id="cd07043">
    <property type="entry name" value="STAS_anti-anti-sigma_factors"/>
    <property type="match status" value="1"/>
</dbReference>
<feature type="region of interest" description="Disordered" evidence="3">
    <location>
        <begin position="141"/>
        <end position="169"/>
    </location>
</feature>
<feature type="compositionally biased region" description="Basic and acidic residues" evidence="3">
    <location>
        <begin position="1"/>
        <end position="11"/>
    </location>
</feature>
<dbReference type="Pfam" id="PF01740">
    <property type="entry name" value="STAS"/>
    <property type="match status" value="1"/>
</dbReference>
<dbReference type="InterPro" id="IPR002645">
    <property type="entry name" value="STAS_dom"/>
</dbReference>
<dbReference type="PANTHER" id="PTHR35849">
    <property type="entry name" value="BLR2341 PROTEIN"/>
    <property type="match status" value="1"/>
</dbReference>
<evidence type="ECO:0000256" key="1">
    <source>
        <dbReference type="ARBA" id="ARBA00009013"/>
    </source>
</evidence>
<dbReference type="NCBIfam" id="TIGR00377">
    <property type="entry name" value="ant_ant_sig"/>
    <property type="match status" value="1"/>
</dbReference>
<gene>
    <name evidence="5" type="ORF">GCM10023215_08490</name>
</gene>
<organism evidence="5 6">
    <name type="scientific">Pseudonocardia yuanmonensis</name>
    <dbReference type="NCBI Taxonomy" id="1095914"/>
    <lineage>
        <taxon>Bacteria</taxon>
        <taxon>Bacillati</taxon>
        <taxon>Actinomycetota</taxon>
        <taxon>Actinomycetes</taxon>
        <taxon>Pseudonocardiales</taxon>
        <taxon>Pseudonocardiaceae</taxon>
        <taxon>Pseudonocardia</taxon>
    </lineage>
</organism>
<dbReference type="PANTHER" id="PTHR35849:SF2">
    <property type="entry name" value="BLR2341 PROTEIN"/>
    <property type="match status" value="1"/>
</dbReference>
<evidence type="ECO:0000256" key="2">
    <source>
        <dbReference type="RuleBase" id="RU003749"/>
    </source>
</evidence>
<dbReference type="InterPro" id="IPR052746">
    <property type="entry name" value="MlaB_ABC_Transporter"/>
</dbReference>
<protein>
    <recommendedName>
        <fullName evidence="2">Anti-sigma factor antagonist</fullName>
    </recommendedName>
</protein>
<accession>A0ABP8W2I3</accession>